<dbReference type="PANTHER" id="PTHR42715">
    <property type="entry name" value="BETA-GLUCOSIDASE"/>
    <property type="match status" value="1"/>
</dbReference>
<organism evidence="14 15">
    <name type="scientific">Rhizopogon vesiculosus</name>
    <dbReference type="NCBI Taxonomy" id="180088"/>
    <lineage>
        <taxon>Eukaryota</taxon>
        <taxon>Fungi</taxon>
        <taxon>Dikarya</taxon>
        <taxon>Basidiomycota</taxon>
        <taxon>Agaricomycotina</taxon>
        <taxon>Agaricomycetes</taxon>
        <taxon>Agaricomycetidae</taxon>
        <taxon>Boletales</taxon>
        <taxon>Suillineae</taxon>
        <taxon>Rhizopogonaceae</taxon>
        <taxon>Rhizopogon</taxon>
    </lineage>
</organism>
<dbReference type="STRING" id="180088.A0A1J8QKX5"/>
<dbReference type="InterPro" id="IPR013783">
    <property type="entry name" value="Ig-like_fold"/>
</dbReference>
<dbReference type="InterPro" id="IPR036962">
    <property type="entry name" value="Glyco_hydro_3_N_sf"/>
</dbReference>
<keyword evidence="10" id="KW-0624">Polysaccharide degradation</keyword>
<dbReference type="Gene3D" id="2.60.40.10">
    <property type="entry name" value="Immunoglobulins"/>
    <property type="match status" value="1"/>
</dbReference>
<accession>A0A1J8QKX5</accession>
<evidence type="ECO:0000256" key="10">
    <source>
        <dbReference type="ARBA" id="ARBA00023326"/>
    </source>
</evidence>
<comment type="catalytic activity">
    <reaction evidence="1">
        <text>Hydrolysis of terminal, non-reducing beta-D-glucosyl residues with release of beta-D-glucose.</text>
        <dbReference type="EC" id="3.2.1.21"/>
    </reaction>
</comment>
<evidence type="ECO:0000256" key="6">
    <source>
        <dbReference type="ARBA" id="ARBA00023001"/>
    </source>
</evidence>
<evidence type="ECO:0000259" key="13">
    <source>
        <dbReference type="SMART" id="SM01217"/>
    </source>
</evidence>
<feature type="region of interest" description="Disordered" evidence="11">
    <location>
        <begin position="24"/>
        <end position="51"/>
    </location>
</feature>
<dbReference type="Gene3D" id="3.40.50.1700">
    <property type="entry name" value="Glycoside hydrolase family 3 C-terminal domain"/>
    <property type="match status" value="1"/>
</dbReference>
<dbReference type="Pfam" id="PF01915">
    <property type="entry name" value="Glyco_hydro_3_C"/>
    <property type="match status" value="1"/>
</dbReference>
<dbReference type="FunFam" id="3.40.50.1700:FF:000003">
    <property type="entry name" value="Probable beta-glucosidase"/>
    <property type="match status" value="1"/>
</dbReference>
<dbReference type="SMART" id="SM01217">
    <property type="entry name" value="Fn3_like"/>
    <property type="match status" value="1"/>
</dbReference>
<dbReference type="GO" id="GO:0030245">
    <property type="term" value="P:cellulose catabolic process"/>
    <property type="evidence" value="ECO:0007669"/>
    <property type="project" value="UniProtKB-KW"/>
</dbReference>
<feature type="chain" id="PRO_5012001114" description="beta-glucosidase" evidence="12">
    <location>
        <begin position="19"/>
        <end position="850"/>
    </location>
</feature>
<gene>
    <name evidence="14" type="ORF">AZE42_07938</name>
</gene>
<dbReference type="InterPro" id="IPR002772">
    <property type="entry name" value="Glyco_hydro_3_C"/>
</dbReference>
<dbReference type="Pfam" id="PF14310">
    <property type="entry name" value="Fn3-like"/>
    <property type="match status" value="1"/>
</dbReference>
<dbReference type="GO" id="GO:0008422">
    <property type="term" value="F:beta-glucosidase activity"/>
    <property type="evidence" value="ECO:0007669"/>
    <property type="project" value="UniProtKB-EC"/>
</dbReference>
<protein>
    <recommendedName>
        <fullName evidence="4">beta-glucosidase</fullName>
        <ecNumber evidence="4">3.2.1.21</ecNumber>
    </recommendedName>
</protein>
<evidence type="ECO:0000313" key="15">
    <source>
        <dbReference type="Proteomes" id="UP000183567"/>
    </source>
</evidence>
<evidence type="ECO:0000313" key="14">
    <source>
        <dbReference type="EMBL" id="OJA14088.1"/>
    </source>
</evidence>
<dbReference type="PANTHER" id="PTHR42715:SF2">
    <property type="entry name" value="BETA-GLUCOSIDASE F-RELATED"/>
    <property type="match status" value="1"/>
</dbReference>
<evidence type="ECO:0000256" key="12">
    <source>
        <dbReference type="SAM" id="SignalP"/>
    </source>
</evidence>
<dbReference type="SUPFAM" id="SSF52279">
    <property type="entry name" value="Beta-D-glucan exohydrolase, C-terminal domain"/>
    <property type="match status" value="1"/>
</dbReference>
<evidence type="ECO:0000256" key="7">
    <source>
        <dbReference type="ARBA" id="ARBA00023180"/>
    </source>
</evidence>
<evidence type="ECO:0000256" key="2">
    <source>
        <dbReference type="ARBA" id="ARBA00004987"/>
    </source>
</evidence>
<keyword evidence="15" id="KW-1185">Reference proteome</keyword>
<dbReference type="InterPro" id="IPR017853">
    <property type="entry name" value="GH"/>
</dbReference>
<reference evidence="14 15" key="1">
    <citation type="submission" date="2016-03" db="EMBL/GenBank/DDBJ databases">
        <title>Comparative genomics of the ectomycorrhizal sister species Rhizopogon vinicolor and Rhizopogon vesiculosus (Basidiomycota: Boletales) reveals a divergence of the mating type B locus.</title>
        <authorList>
            <person name="Mujic A.B."/>
            <person name="Kuo A."/>
            <person name="Tritt A."/>
            <person name="Lipzen A."/>
            <person name="Chen C."/>
            <person name="Johnson J."/>
            <person name="Sharma A."/>
            <person name="Barry K."/>
            <person name="Grigoriev I.V."/>
            <person name="Spatafora J.W."/>
        </authorList>
    </citation>
    <scope>NUCLEOTIDE SEQUENCE [LARGE SCALE GENOMIC DNA]</scope>
    <source>
        <strain evidence="14 15">AM-OR11-056</strain>
    </source>
</reference>
<dbReference type="InterPro" id="IPR026891">
    <property type="entry name" value="Fn3-like"/>
</dbReference>
<feature type="domain" description="Fibronectin type III-like" evidence="13">
    <location>
        <begin position="770"/>
        <end position="839"/>
    </location>
</feature>
<keyword evidence="7" id="KW-0325">Glycoprotein</keyword>
<keyword evidence="9" id="KW-0326">Glycosidase</keyword>
<dbReference type="OrthoDB" id="416222at2759"/>
<dbReference type="AlphaFoldDB" id="A0A1J8QKX5"/>
<proteinExistence type="inferred from homology"/>
<dbReference type="InterPro" id="IPR050288">
    <property type="entry name" value="Cellulose_deg_GH3"/>
</dbReference>
<evidence type="ECO:0000256" key="11">
    <source>
        <dbReference type="SAM" id="MobiDB-lite"/>
    </source>
</evidence>
<dbReference type="EMBL" id="LVVM01003897">
    <property type="protein sequence ID" value="OJA14088.1"/>
    <property type="molecule type" value="Genomic_DNA"/>
</dbReference>
<comment type="caution">
    <text evidence="14">The sequence shown here is derived from an EMBL/GenBank/DDBJ whole genome shotgun (WGS) entry which is preliminary data.</text>
</comment>
<name>A0A1J8QKX5_9AGAM</name>
<sequence length="850" mass="91116">MARRLLSLVLISVPYVAASSSSAAPSTFTSTLSSSAPGSSAPVMSSTSSMTTSSASANMTSTIVSSSGATTSTTTSTSYLATETGPLTLPISSYSFSPFPTPTLAPEPPIFPATDPLYPPPVSSDPTVVPDFAPAWAAAYTKAIAMISNFTIEQKVNVTTGVGWANGLCVGNIPPVGDFPGLCLQDSPLGVRDTDLVTSFPAGITVASTWNRALMRARGVAIGQENKMKGINVALGPMMNMGRIAQGGRNWEGFGADPFLTGEAAYETILGLQAGGVQATAKHYINNEQEWKRTQESSNVDDRTEHEIYAHPFLRSVMAGVSSVMCSYNLINDTYACNNNKTLTDMMKREFGFQGFIQSDWSATMNGLSPVAGLDMTMPGDITFDSGTSYFGQNLTNYVMNGTISETRLDDMATRIIAAWYYMHQDENYPNATVDSFNFYDPINQEVNAQSDHYMIVREIGAAGTVLLKNEGALPLNKPKNIVLVGSDAAPPVSGPNEYSDQGGDPSGILAMGWGSGTNNFTYLISPYEAIQARARVDQSSVFWDFNDWDLSQAGNSVIGMEVAIVFVNSDSGEGYITVDGNAGDRQNLTAWHQGDELILAVAAQNNNTIVVTNSVGPLIIEPWVEHPNVTAIVWANLGGNEAGNAITDILYGAWNPSGKLPYTIAKSPIDYPAQLVTGGTAADILSINYTEGLFIDYRWFDAQNITPRYEFGFGLSYTTFEYSDLAITTINPAADYAQMDLIDNWENGGATPIAEGSSTALWLHMPAYQIPQLYIHHPPSVGEPPSVLKGFTNVEVSPGQSVSVSITMSRYDLSVWDVVRQGWAKPEGTITFSVGASSRDFRLNGTIPA</sequence>
<evidence type="ECO:0000256" key="9">
    <source>
        <dbReference type="ARBA" id="ARBA00023295"/>
    </source>
</evidence>
<dbReference type="Proteomes" id="UP000183567">
    <property type="component" value="Unassembled WGS sequence"/>
</dbReference>
<dbReference type="SUPFAM" id="SSF51445">
    <property type="entry name" value="(Trans)glycosidases"/>
    <property type="match status" value="1"/>
</dbReference>
<dbReference type="FunFam" id="3.20.20.300:FF:000002">
    <property type="entry name" value="Probable beta-glucosidase"/>
    <property type="match status" value="1"/>
</dbReference>
<comment type="pathway">
    <text evidence="2">Glycan metabolism; cellulose degradation.</text>
</comment>
<evidence type="ECO:0000256" key="4">
    <source>
        <dbReference type="ARBA" id="ARBA00012744"/>
    </source>
</evidence>
<dbReference type="PRINTS" id="PR00133">
    <property type="entry name" value="GLHYDRLASE3"/>
</dbReference>
<evidence type="ECO:0000256" key="1">
    <source>
        <dbReference type="ARBA" id="ARBA00000448"/>
    </source>
</evidence>
<evidence type="ECO:0000256" key="5">
    <source>
        <dbReference type="ARBA" id="ARBA00022801"/>
    </source>
</evidence>
<dbReference type="InterPro" id="IPR036881">
    <property type="entry name" value="Glyco_hydro_3_C_sf"/>
</dbReference>
<keyword evidence="8" id="KW-0119">Carbohydrate metabolism</keyword>
<dbReference type="Gene3D" id="3.20.20.300">
    <property type="entry name" value="Glycoside hydrolase, family 3, N-terminal domain"/>
    <property type="match status" value="1"/>
</dbReference>
<comment type="similarity">
    <text evidence="3">Belongs to the glycosyl hydrolase 3 family.</text>
</comment>
<keyword evidence="12" id="KW-0732">Signal</keyword>
<keyword evidence="6" id="KW-0136">Cellulose degradation</keyword>
<dbReference type="EC" id="3.2.1.21" evidence="4"/>
<evidence type="ECO:0000256" key="3">
    <source>
        <dbReference type="ARBA" id="ARBA00005336"/>
    </source>
</evidence>
<feature type="signal peptide" evidence="12">
    <location>
        <begin position="1"/>
        <end position="18"/>
    </location>
</feature>
<keyword evidence="5" id="KW-0378">Hydrolase</keyword>
<evidence type="ECO:0000256" key="8">
    <source>
        <dbReference type="ARBA" id="ARBA00023277"/>
    </source>
</evidence>
<dbReference type="InterPro" id="IPR001764">
    <property type="entry name" value="Glyco_hydro_3_N"/>
</dbReference>
<dbReference type="Pfam" id="PF00933">
    <property type="entry name" value="Glyco_hydro_3"/>
    <property type="match status" value="1"/>
</dbReference>